<dbReference type="NCBIfam" id="NF007386">
    <property type="entry name" value="PRK09907.1"/>
    <property type="match status" value="1"/>
</dbReference>
<evidence type="ECO:0000313" key="1">
    <source>
        <dbReference type="EMBL" id="MBV6324977.1"/>
    </source>
</evidence>
<dbReference type="PANTHER" id="PTHR33988:SF3">
    <property type="entry name" value="ENDORIBONUCLEASE TOXIN CHPB-RELATED"/>
    <property type="match status" value="1"/>
</dbReference>
<name>A0AA41HH00_9BURK</name>
<evidence type="ECO:0000313" key="4">
    <source>
        <dbReference type="Proteomes" id="UP001162889"/>
    </source>
</evidence>
<dbReference type="EMBL" id="JAHTGR010000023">
    <property type="protein sequence ID" value="MBV6324977.1"/>
    <property type="molecule type" value="Genomic_DNA"/>
</dbReference>
<dbReference type="GO" id="GO:0004521">
    <property type="term" value="F:RNA endonuclease activity"/>
    <property type="evidence" value="ECO:0007669"/>
    <property type="project" value="TreeGrafter"/>
</dbReference>
<dbReference type="InterPro" id="IPR003477">
    <property type="entry name" value="PemK-like"/>
</dbReference>
<dbReference type="Proteomes" id="UP001162889">
    <property type="component" value="Unassembled WGS sequence"/>
</dbReference>
<organism evidence="1 3">
    <name type="scientific">Duganella violaceipulchra</name>
    <dbReference type="NCBI Taxonomy" id="2849652"/>
    <lineage>
        <taxon>Bacteria</taxon>
        <taxon>Pseudomonadati</taxon>
        <taxon>Pseudomonadota</taxon>
        <taxon>Betaproteobacteria</taxon>
        <taxon>Burkholderiales</taxon>
        <taxon>Oxalobacteraceae</taxon>
        <taxon>Telluria group</taxon>
        <taxon>Duganella</taxon>
    </lineage>
</organism>
<comment type="caution">
    <text evidence="1">The sequence shown here is derived from an EMBL/GenBank/DDBJ whole genome shotgun (WGS) entry which is preliminary data.</text>
</comment>
<proteinExistence type="predicted"/>
<dbReference type="EC" id="3.1.-.-" evidence="2"/>
<dbReference type="PANTHER" id="PTHR33988">
    <property type="entry name" value="ENDORIBONUCLEASE MAZF-RELATED"/>
    <property type="match status" value="1"/>
</dbReference>
<reference evidence="2" key="2">
    <citation type="submission" date="2022-03" db="EMBL/GenBank/DDBJ databases">
        <title>Genome Encyclopedia of Bacteria and Archaea VI: Functional Genomics of Type Strains.</title>
        <authorList>
            <person name="Whitman W."/>
        </authorList>
    </citation>
    <scope>NUCLEOTIDE SEQUENCE</scope>
    <source>
        <strain evidence="2">HSC-15S17</strain>
    </source>
</reference>
<dbReference type="GO" id="GO:0003677">
    <property type="term" value="F:DNA binding"/>
    <property type="evidence" value="ECO:0007669"/>
    <property type="project" value="InterPro"/>
</dbReference>
<accession>A0AA41HH00</accession>
<dbReference type="GO" id="GO:0006402">
    <property type="term" value="P:mRNA catabolic process"/>
    <property type="evidence" value="ECO:0007669"/>
    <property type="project" value="TreeGrafter"/>
</dbReference>
<protein>
    <submittedName>
        <fullName evidence="1">Endoribonuclease MazF</fullName>
        <ecNumber evidence="1">3.1.27.-</ecNumber>
    </submittedName>
    <submittedName>
        <fullName evidence="2">mRNA interferase MazF</fullName>
        <ecNumber evidence="2">3.1.-.-</ecNumber>
    </submittedName>
</protein>
<dbReference type="GO" id="GO:0016787">
    <property type="term" value="F:hydrolase activity"/>
    <property type="evidence" value="ECO:0007669"/>
    <property type="project" value="UniProtKB-KW"/>
</dbReference>
<dbReference type="EMBL" id="JALJZU010000005">
    <property type="protein sequence ID" value="MCP2009156.1"/>
    <property type="molecule type" value="Genomic_DNA"/>
</dbReference>
<dbReference type="Proteomes" id="UP001155901">
    <property type="component" value="Unassembled WGS sequence"/>
</dbReference>
<dbReference type="AlphaFoldDB" id="A0AA41HH00"/>
<sequence length="115" mass="12465">MVTSVYIPDRGDVVWLDFTPQAGHEQAGRRPALVLSVASYNAASGLAICCPVTNQAKGYPFEVPAAAPSNYQLTGVVLADHVRSVDWRARNARKFAEVTPQCANDVSKRIKLLLP</sequence>
<keyword evidence="1" id="KW-0378">Hydrolase</keyword>
<reference evidence="1" key="1">
    <citation type="submission" date="2021-07" db="EMBL/GenBank/DDBJ databases">
        <title>Characterization of violacein-producing bacteria and related species.</title>
        <authorList>
            <person name="Wilson H.S."/>
            <person name="De Leon M.E."/>
        </authorList>
    </citation>
    <scope>NUCLEOTIDE SEQUENCE</scope>
    <source>
        <strain evidence="1">HSC-15S17</strain>
    </source>
</reference>
<gene>
    <name evidence="1" type="primary">mazF</name>
    <name evidence="1" type="ORF">KVP70_29080</name>
    <name evidence="2" type="ORF">L1274_002869</name>
</gene>
<evidence type="ECO:0000313" key="3">
    <source>
        <dbReference type="Proteomes" id="UP001155901"/>
    </source>
</evidence>
<dbReference type="Pfam" id="PF02452">
    <property type="entry name" value="PemK_toxin"/>
    <property type="match status" value="1"/>
</dbReference>
<keyword evidence="4" id="KW-1185">Reference proteome</keyword>
<evidence type="ECO:0000313" key="2">
    <source>
        <dbReference type="EMBL" id="MCP2009156.1"/>
    </source>
</evidence>
<dbReference type="GO" id="GO:0016075">
    <property type="term" value="P:rRNA catabolic process"/>
    <property type="evidence" value="ECO:0007669"/>
    <property type="project" value="TreeGrafter"/>
</dbReference>
<dbReference type="EC" id="3.1.27.-" evidence="1"/>
<dbReference type="RefSeq" id="WP_217945874.1">
    <property type="nucleotide sequence ID" value="NZ_JAHTGR010000023.1"/>
</dbReference>